<comment type="similarity">
    <text evidence="1">Belongs to the azoreductase type 2 family.</text>
</comment>
<reference evidence="3 4" key="2">
    <citation type="submission" date="2020-04" db="EMBL/GenBank/DDBJ databases">
        <authorList>
            <person name="Fomenkov A."/>
            <person name="Anton B.P."/>
            <person name="Roberts R.J."/>
        </authorList>
    </citation>
    <scope>NUCLEOTIDE SEQUENCE [LARGE SCALE GENOMIC DNA]</scope>
    <source>
        <strain evidence="3 4">S2</strain>
    </source>
</reference>
<dbReference type="InterPro" id="IPR005025">
    <property type="entry name" value="FMN_Rdtase-like_dom"/>
</dbReference>
<dbReference type="GO" id="GO:0010181">
    <property type="term" value="F:FMN binding"/>
    <property type="evidence" value="ECO:0007669"/>
    <property type="project" value="TreeGrafter"/>
</dbReference>
<evidence type="ECO:0000256" key="1">
    <source>
        <dbReference type="ARBA" id="ARBA00009428"/>
    </source>
</evidence>
<dbReference type="PANTHER" id="PTHR30543">
    <property type="entry name" value="CHROMATE REDUCTASE"/>
    <property type="match status" value="1"/>
</dbReference>
<accession>A0A6H1PBT9</accession>
<dbReference type="EMBL" id="CP051128">
    <property type="protein sequence ID" value="QIZ10882.1"/>
    <property type="molecule type" value="Genomic_DNA"/>
</dbReference>
<dbReference type="GO" id="GO:0016491">
    <property type="term" value="F:oxidoreductase activity"/>
    <property type="evidence" value="ECO:0007669"/>
    <property type="project" value="InterPro"/>
</dbReference>
<dbReference type="PANTHER" id="PTHR30543:SF21">
    <property type="entry name" value="NAD(P)H-DEPENDENT FMN REDUCTASE LOT6"/>
    <property type="match status" value="1"/>
</dbReference>
<reference evidence="3 4" key="1">
    <citation type="submission" date="2020-04" db="EMBL/GenBank/DDBJ databases">
        <title>Genome-Wide Identification of 5-Methylcytosine Sites in Bacterial Genomes By High-Throughput Sequencing of MspJI Restriction Fragments.</title>
        <authorList>
            <person name="Wu V."/>
        </authorList>
    </citation>
    <scope>NUCLEOTIDE SEQUENCE [LARGE SCALE GENOMIC DNA]</scope>
    <source>
        <strain evidence="3 4">S2</strain>
    </source>
</reference>
<dbReference type="Proteomes" id="UP000501868">
    <property type="component" value="Chromosome"/>
</dbReference>
<evidence type="ECO:0000313" key="4">
    <source>
        <dbReference type="Proteomes" id="UP000501868"/>
    </source>
</evidence>
<feature type="domain" description="NADPH-dependent FMN reductase-like" evidence="2">
    <location>
        <begin position="3"/>
        <end position="61"/>
    </location>
</feature>
<organism evidence="3 4">
    <name type="scientific">Priestia megaterium</name>
    <name type="common">Bacillus megaterium</name>
    <dbReference type="NCBI Taxonomy" id="1404"/>
    <lineage>
        <taxon>Bacteria</taxon>
        <taxon>Bacillati</taxon>
        <taxon>Bacillota</taxon>
        <taxon>Bacilli</taxon>
        <taxon>Bacillales</taxon>
        <taxon>Bacillaceae</taxon>
        <taxon>Priestia</taxon>
    </lineage>
</organism>
<protein>
    <submittedName>
        <fullName evidence="3">NAD(P)H-dependent oxidoreductase</fullName>
    </submittedName>
</protein>
<evidence type="ECO:0000259" key="2">
    <source>
        <dbReference type="Pfam" id="PF03358"/>
    </source>
</evidence>
<dbReference type="InterPro" id="IPR029039">
    <property type="entry name" value="Flavoprotein-like_sf"/>
</dbReference>
<proteinExistence type="inferred from homology"/>
<gene>
    <name evidence="3" type="ORF">HFZ78_09870</name>
</gene>
<dbReference type="AlphaFoldDB" id="A0A6H1PBT9"/>
<dbReference type="SUPFAM" id="SSF52218">
    <property type="entry name" value="Flavoproteins"/>
    <property type="match status" value="1"/>
</dbReference>
<dbReference type="Gene3D" id="3.40.50.360">
    <property type="match status" value="1"/>
</dbReference>
<name>A0A6H1PBT9_PRIMG</name>
<dbReference type="InterPro" id="IPR050712">
    <property type="entry name" value="NAD(P)H-dep_reductase"/>
</dbReference>
<dbReference type="Pfam" id="PF03358">
    <property type="entry name" value="FMN_red"/>
    <property type="match status" value="1"/>
</dbReference>
<sequence>MNLKQTVEAADALVFSTPEYNGSIPGVLKNVIDWLSRPSGQSSLKGKPVGIIGGTPGMLSSSFACSSLGLPHFYMVSNFSYKSLYFFLWNHITPYLLEFHKTKVRL</sequence>
<dbReference type="GO" id="GO:0005829">
    <property type="term" value="C:cytosol"/>
    <property type="evidence" value="ECO:0007669"/>
    <property type="project" value="TreeGrafter"/>
</dbReference>
<evidence type="ECO:0000313" key="3">
    <source>
        <dbReference type="EMBL" id="QIZ10882.1"/>
    </source>
</evidence>